<protein>
    <submittedName>
        <fullName evidence="2">Uncharacterized protein</fullName>
    </submittedName>
</protein>
<keyword evidence="1" id="KW-0472">Membrane</keyword>
<keyword evidence="3" id="KW-1185">Reference proteome</keyword>
<evidence type="ECO:0000256" key="1">
    <source>
        <dbReference type="SAM" id="Phobius"/>
    </source>
</evidence>
<feature type="transmembrane region" description="Helical" evidence="1">
    <location>
        <begin position="149"/>
        <end position="168"/>
    </location>
</feature>
<dbReference type="Proteomes" id="UP000235786">
    <property type="component" value="Unassembled WGS sequence"/>
</dbReference>
<organism evidence="2 3">
    <name type="scientific">Hyaloscypha variabilis (strain UAMH 11265 / GT02V1 / F)</name>
    <name type="common">Meliniomyces variabilis</name>
    <dbReference type="NCBI Taxonomy" id="1149755"/>
    <lineage>
        <taxon>Eukaryota</taxon>
        <taxon>Fungi</taxon>
        <taxon>Dikarya</taxon>
        <taxon>Ascomycota</taxon>
        <taxon>Pezizomycotina</taxon>
        <taxon>Leotiomycetes</taxon>
        <taxon>Helotiales</taxon>
        <taxon>Hyaloscyphaceae</taxon>
        <taxon>Hyaloscypha</taxon>
        <taxon>Hyaloscypha variabilis</taxon>
    </lineage>
</organism>
<feature type="transmembrane region" description="Helical" evidence="1">
    <location>
        <begin position="90"/>
        <end position="114"/>
    </location>
</feature>
<proteinExistence type="predicted"/>
<gene>
    <name evidence="2" type="ORF">L207DRAFT_506943</name>
</gene>
<keyword evidence="1" id="KW-1133">Transmembrane helix</keyword>
<keyword evidence="1" id="KW-0812">Transmembrane</keyword>
<dbReference type="OrthoDB" id="3560573at2759"/>
<dbReference type="EMBL" id="KZ613939">
    <property type="protein sequence ID" value="PMD45934.1"/>
    <property type="molecule type" value="Genomic_DNA"/>
</dbReference>
<feature type="transmembrane region" description="Helical" evidence="1">
    <location>
        <begin position="450"/>
        <end position="468"/>
    </location>
</feature>
<name>A0A2J6S591_HYAVF</name>
<feature type="transmembrane region" description="Helical" evidence="1">
    <location>
        <begin position="488"/>
        <end position="512"/>
    </location>
</feature>
<accession>A0A2J6S591</accession>
<sequence length="596" mass="64732">MEQYAHTLLDDEPRHTQEKQSLWHFIKHRPLLVCIGFSGIAVVAAAVSFTLLLSAQTLTCPTWALNCTVQPWVTYIDNKLPLFQGIVSTIHGIGLALLAYPLFIFAEAAIWPILASKPYTLQSIDLYLSASRGSVPSLIQLLFNGKASIVMLWVGIVTILLQLDRIVVGQAYLKSQVSTNYSSTYYAGGGIGLPFIQTNPPAPIPGPVTGAASLYTSWSWNRSQEPMPEIRDFIVNRSNMSVLGNFSATGVKAERDITCTGKTLKFLDESSGLPVFSVSAGYPDSDSSVTLRQQPRLTLWVDGIEYMNETRTISTLVFAAINGTIEGGTWNNIPLTFDLPYAGISAIQCSVDVTLVETQMNVGAGGPTNPAAKVSTLATVLGPGNHYSPYGALGDVAEWLGVVVTTLGDNIYGAQPLFENQGNGTLPLMFTTTEDNTPEEMWTQDDVKNFITVGSGALALAMSTQWNYAEMTILSSQYQMGLLPRGGYLLIVPASIVILSEVILAVSLVWAYRKANIREIRQARTSEIMCSTRNQSIQNGVQKLHGNAGTCANLDAMRVKYGKVVDGHGGRGLLWVEGKSEQPDENIQLEQGDYTQ</sequence>
<evidence type="ECO:0000313" key="3">
    <source>
        <dbReference type="Proteomes" id="UP000235786"/>
    </source>
</evidence>
<feature type="transmembrane region" description="Helical" evidence="1">
    <location>
        <begin position="31"/>
        <end position="53"/>
    </location>
</feature>
<reference evidence="2 3" key="1">
    <citation type="submission" date="2016-04" db="EMBL/GenBank/DDBJ databases">
        <title>A degradative enzymes factory behind the ericoid mycorrhizal symbiosis.</title>
        <authorList>
            <consortium name="DOE Joint Genome Institute"/>
            <person name="Martino E."/>
            <person name="Morin E."/>
            <person name="Grelet G."/>
            <person name="Kuo A."/>
            <person name="Kohler A."/>
            <person name="Daghino S."/>
            <person name="Barry K."/>
            <person name="Choi C."/>
            <person name="Cichocki N."/>
            <person name="Clum A."/>
            <person name="Copeland A."/>
            <person name="Hainaut M."/>
            <person name="Haridas S."/>
            <person name="Labutti K."/>
            <person name="Lindquist E."/>
            <person name="Lipzen A."/>
            <person name="Khouja H.-R."/>
            <person name="Murat C."/>
            <person name="Ohm R."/>
            <person name="Olson A."/>
            <person name="Spatafora J."/>
            <person name="Veneault-Fourrey C."/>
            <person name="Henrissat B."/>
            <person name="Grigoriev I."/>
            <person name="Martin F."/>
            <person name="Perotto S."/>
        </authorList>
    </citation>
    <scope>NUCLEOTIDE SEQUENCE [LARGE SCALE GENOMIC DNA]</scope>
    <source>
        <strain evidence="2 3">F</strain>
    </source>
</reference>
<dbReference type="AlphaFoldDB" id="A0A2J6S591"/>
<evidence type="ECO:0000313" key="2">
    <source>
        <dbReference type="EMBL" id="PMD45934.1"/>
    </source>
</evidence>